<gene>
    <name evidence="2" type="ORF">GCM10009745_00430</name>
</gene>
<proteinExistence type="predicted"/>
<dbReference type="EMBL" id="BAAANF010000001">
    <property type="protein sequence ID" value="GAA1662781.1"/>
    <property type="molecule type" value="Genomic_DNA"/>
</dbReference>
<evidence type="ECO:0000313" key="3">
    <source>
        <dbReference type="Proteomes" id="UP001500280"/>
    </source>
</evidence>
<dbReference type="Proteomes" id="UP001500280">
    <property type="component" value="Unassembled WGS sequence"/>
</dbReference>
<reference evidence="2 3" key="1">
    <citation type="journal article" date="2019" name="Int. J. Syst. Evol. Microbiol.">
        <title>The Global Catalogue of Microorganisms (GCM) 10K type strain sequencing project: providing services to taxonomists for standard genome sequencing and annotation.</title>
        <authorList>
            <consortium name="The Broad Institute Genomics Platform"/>
            <consortium name="The Broad Institute Genome Sequencing Center for Infectious Disease"/>
            <person name="Wu L."/>
            <person name="Ma J."/>
        </authorList>
    </citation>
    <scope>NUCLEOTIDE SEQUENCE [LARGE SCALE GENOMIC DNA]</scope>
    <source>
        <strain evidence="2 3">JCM 14307</strain>
    </source>
</reference>
<sequence length="72" mass="8521">MKHQISHRSLEMHLLHEDLARAHQRSALHDAEQNRRFRLAHRIERAQKQAERASRRAERASARARLALARLV</sequence>
<name>A0ABN2FZT9_9ACTN</name>
<accession>A0ABN2FZT9</accession>
<feature type="coiled-coil region" evidence="1">
    <location>
        <begin position="36"/>
        <end position="63"/>
    </location>
</feature>
<evidence type="ECO:0000313" key="2">
    <source>
        <dbReference type="EMBL" id="GAA1662781.1"/>
    </source>
</evidence>
<protein>
    <submittedName>
        <fullName evidence="2">Uncharacterized protein</fullName>
    </submittedName>
</protein>
<evidence type="ECO:0000256" key="1">
    <source>
        <dbReference type="SAM" id="Coils"/>
    </source>
</evidence>
<comment type="caution">
    <text evidence="2">The sequence shown here is derived from an EMBL/GenBank/DDBJ whole genome shotgun (WGS) entry which is preliminary data.</text>
</comment>
<keyword evidence="3" id="KW-1185">Reference proteome</keyword>
<keyword evidence="1" id="KW-0175">Coiled coil</keyword>
<organism evidence="2 3">
    <name type="scientific">Kribbella yunnanensis</name>
    <dbReference type="NCBI Taxonomy" id="190194"/>
    <lineage>
        <taxon>Bacteria</taxon>
        <taxon>Bacillati</taxon>
        <taxon>Actinomycetota</taxon>
        <taxon>Actinomycetes</taxon>
        <taxon>Propionibacteriales</taxon>
        <taxon>Kribbellaceae</taxon>
        <taxon>Kribbella</taxon>
    </lineage>
</organism>